<dbReference type="EMBL" id="CAADHO010000005">
    <property type="protein sequence ID" value="VFQ45229.1"/>
    <property type="molecule type" value="Genomic_DNA"/>
</dbReference>
<dbReference type="PANTHER" id="PTHR41373:SF1">
    <property type="entry name" value="PHOSPHATIDYLGLYCEROL LYSYLTRANSFERASE C-TERMINAL DOMAIN-CONTAINING PROTEIN"/>
    <property type="match status" value="1"/>
</dbReference>
<proteinExistence type="predicted"/>
<dbReference type="InterPro" id="IPR024320">
    <property type="entry name" value="LPG_synthase_C"/>
</dbReference>
<evidence type="ECO:0000313" key="2">
    <source>
        <dbReference type="EMBL" id="VFQ45229.1"/>
    </source>
</evidence>
<name>A0A4U8YPR5_9BACT</name>
<evidence type="ECO:0000313" key="3">
    <source>
        <dbReference type="Proteomes" id="UP000507962"/>
    </source>
</evidence>
<keyword evidence="3" id="KW-1185">Reference proteome</keyword>
<dbReference type="Proteomes" id="UP000507962">
    <property type="component" value="Unassembled WGS sequence"/>
</dbReference>
<reference evidence="2 3" key="1">
    <citation type="submission" date="2019-03" db="EMBL/GenBank/DDBJ databases">
        <authorList>
            <person name="Nijsse B."/>
        </authorList>
    </citation>
    <scope>NUCLEOTIDE SEQUENCE [LARGE SCALE GENOMIC DNA]</scope>
    <source>
        <strain evidence="2">Desulfoluna butyratoxydans MSL71</strain>
    </source>
</reference>
<sequence>MTKRHDLCGMAPLLPEHHADLFPYFNGQSNPLCGYSLGALIIWKTHVYYPAFAMDESDVIVARLFPSKPDQDYLILPVPKGIDRSPERLATLCRTHGIPRISFVHEAYLETWGRDAVERLFTVKEQTDYEDYVYKKEDLAELKGNKFSKKRNLINQFLREYVEKGRVKVEAITEENRDECKAFLAYWWSLKPPEAHTDEDGLGEKVACTHGLDLMGSLQGLRGILLRVDGEVKAFGMATDLTCDMADFNFEKADPGIKGLYQFFDRQCARMLFPGTSLINKECDMDDPGLRHAKRSYHPHLRFKSYTLELNP</sequence>
<gene>
    <name evidence="2" type="ORF">MSL71_28860</name>
</gene>
<dbReference type="GO" id="GO:0016746">
    <property type="term" value="F:acyltransferase activity"/>
    <property type="evidence" value="ECO:0007669"/>
    <property type="project" value="UniProtKB-KW"/>
</dbReference>
<keyword evidence="2" id="KW-0808">Transferase</keyword>
<feature type="domain" description="Phosphatidylglycerol lysyltransferase C-terminal" evidence="1">
    <location>
        <begin position="82"/>
        <end position="307"/>
    </location>
</feature>
<evidence type="ECO:0000259" key="1">
    <source>
        <dbReference type="Pfam" id="PF09924"/>
    </source>
</evidence>
<dbReference type="InterPro" id="IPR016181">
    <property type="entry name" value="Acyl_CoA_acyltransferase"/>
</dbReference>
<dbReference type="InterPro" id="IPR016732">
    <property type="entry name" value="UCP018688"/>
</dbReference>
<dbReference type="SUPFAM" id="SSF55729">
    <property type="entry name" value="Acyl-CoA N-acyltransferases (Nat)"/>
    <property type="match status" value="2"/>
</dbReference>
<keyword evidence="2" id="KW-0012">Acyltransferase</keyword>
<dbReference type="PANTHER" id="PTHR41373">
    <property type="entry name" value="DUF2156 DOMAIN-CONTAINING PROTEIN"/>
    <property type="match status" value="1"/>
</dbReference>
<accession>A0A4U8YPR5</accession>
<organism evidence="2 3">
    <name type="scientific">Desulfoluna butyratoxydans</name>
    <dbReference type="NCBI Taxonomy" id="231438"/>
    <lineage>
        <taxon>Bacteria</taxon>
        <taxon>Pseudomonadati</taxon>
        <taxon>Thermodesulfobacteriota</taxon>
        <taxon>Desulfobacteria</taxon>
        <taxon>Desulfobacterales</taxon>
        <taxon>Desulfolunaceae</taxon>
        <taxon>Desulfoluna</taxon>
    </lineage>
</organism>
<dbReference type="Pfam" id="PF09924">
    <property type="entry name" value="LPG_synthase_C"/>
    <property type="match status" value="1"/>
</dbReference>
<dbReference type="PIRSF" id="PIRSF018688">
    <property type="entry name" value="UCP018688"/>
    <property type="match status" value="1"/>
</dbReference>
<dbReference type="AlphaFoldDB" id="A0A4U8YPR5"/>
<dbReference type="Gene3D" id="3.40.630.30">
    <property type="match status" value="1"/>
</dbReference>
<dbReference type="RefSeq" id="WP_180141550.1">
    <property type="nucleotide sequence ID" value="NZ_CAADHO010000005.1"/>
</dbReference>
<protein>
    <submittedName>
        <fullName evidence="2">Acyl-coa n-acyltransferase</fullName>
    </submittedName>
</protein>